<sequence>MSFYLQIGWLGLRGKRMDAIGYYAANVENWTEQDNEYVTPMLADKEKEVIALKQAESLRLKEDEYWKKLLEIKKIKNVR</sequence>
<organism evidence="1 2">
    <name type="scientific">Acer saccharum</name>
    <name type="common">Sugar maple</name>
    <dbReference type="NCBI Taxonomy" id="4024"/>
    <lineage>
        <taxon>Eukaryota</taxon>
        <taxon>Viridiplantae</taxon>
        <taxon>Streptophyta</taxon>
        <taxon>Embryophyta</taxon>
        <taxon>Tracheophyta</taxon>
        <taxon>Spermatophyta</taxon>
        <taxon>Magnoliopsida</taxon>
        <taxon>eudicotyledons</taxon>
        <taxon>Gunneridae</taxon>
        <taxon>Pentapetalae</taxon>
        <taxon>rosids</taxon>
        <taxon>malvids</taxon>
        <taxon>Sapindales</taxon>
        <taxon>Sapindaceae</taxon>
        <taxon>Hippocastanoideae</taxon>
        <taxon>Acereae</taxon>
        <taxon>Acer</taxon>
    </lineage>
</organism>
<protein>
    <submittedName>
        <fullName evidence="1">Uncharacterized protein</fullName>
    </submittedName>
</protein>
<reference evidence="1" key="2">
    <citation type="submission" date="2023-06" db="EMBL/GenBank/DDBJ databases">
        <authorList>
            <person name="Swenson N.G."/>
            <person name="Wegrzyn J.L."/>
            <person name="Mcevoy S.L."/>
        </authorList>
    </citation>
    <scope>NUCLEOTIDE SEQUENCE</scope>
    <source>
        <strain evidence="1">NS2018</strain>
        <tissue evidence="1">Leaf</tissue>
    </source>
</reference>
<evidence type="ECO:0000313" key="2">
    <source>
        <dbReference type="Proteomes" id="UP001168877"/>
    </source>
</evidence>
<dbReference type="Proteomes" id="UP001168877">
    <property type="component" value="Unassembled WGS sequence"/>
</dbReference>
<dbReference type="EMBL" id="JAUESC010000384">
    <property type="protein sequence ID" value="KAK0582112.1"/>
    <property type="molecule type" value="Genomic_DNA"/>
</dbReference>
<evidence type="ECO:0000313" key="1">
    <source>
        <dbReference type="EMBL" id="KAK0582112.1"/>
    </source>
</evidence>
<keyword evidence="2" id="KW-1185">Reference proteome</keyword>
<dbReference type="AlphaFoldDB" id="A0AA39RXM2"/>
<proteinExistence type="predicted"/>
<gene>
    <name evidence="1" type="ORF">LWI29_021611</name>
</gene>
<name>A0AA39RXM2_ACESA</name>
<reference evidence="1" key="1">
    <citation type="journal article" date="2022" name="Plant J.">
        <title>Strategies of tolerance reflected in two North American maple genomes.</title>
        <authorList>
            <person name="McEvoy S.L."/>
            <person name="Sezen U.U."/>
            <person name="Trouern-Trend A."/>
            <person name="McMahon S.M."/>
            <person name="Schaberg P.G."/>
            <person name="Yang J."/>
            <person name="Wegrzyn J.L."/>
            <person name="Swenson N.G."/>
        </authorList>
    </citation>
    <scope>NUCLEOTIDE SEQUENCE</scope>
    <source>
        <strain evidence="1">NS2018</strain>
    </source>
</reference>
<comment type="caution">
    <text evidence="1">The sequence shown here is derived from an EMBL/GenBank/DDBJ whole genome shotgun (WGS) entry which is preliminary data.</text>
</comment>
<accession>A0AA39RXM2</accession>